<sequence length="724" mass="83132">MKRTISVIIHLAFVLLCINAQTFWNTRTFTPKEGLFLEIITEVLQTDDGYLWFATWDGIMRYDGYDFVTFRQDNAKNRITTARLIKSGILIQDYNSKYKLFDTNTLSFRAATAAEIKSTTINPLQVKRSDLDITVPEEHKVRAIFKDNQKNLWILMDRGMVYMSQHKQTFKESLNRRKAETRALFIDSRGRFWKGGKSTDTPDGGFCELDGKPLNVKCRPYAFAEDAQGNILIASKKDGIFIANSNGIKPYDYNVPRCFCFETDRRGHILVGSHKNGVYDLTARKHIFGKEKVRLIRVLGGDSLLVATTDGVILSTGGKERKILDNRDVYTVDCINGKYYFGVYGEGLHHMKSLDEKTTRLCPYVGDKSISYIKSSFVDRNSNLWLVTSNSIISYNDKTSTFVNYGEAHFGKNIDFTECRPLMLNDGSIVVGTMTGTLTFNPDSIRNEREDMVTIAVSGIRYGDDTEIRAVRDIDSITLDASQRRCKLNLTTFNYAFAKEISFAYKMDNEKEWHYLFHDHVIHLDNLSSGNHTLQIRASDDHGIYYDNVRTITINVEPYFYESSVFWIAILLLALLATAYIYHRVQVNLQIQREKDNAGKVTVQFKNPETCDSDKEFMETLTNLLEERISDSDLRMEDIAQMMHMSYSNFYRKLKSLTGLSVVEFLKRMRIQHAARMFDASNTKVSEVSYAVGFADPKYFSRVFKNVMGKTASEYIAENKKQKH</sequence>
<keyword evidence="2" id="KW-1185">Reference proteome</keyword>
<evidence type="ECO:0000313" key="2">
    <source>
        <dbReference type="Proteomes" id="UP000308886"/>
    </source>
</evidence>
<dbReference type="Proteomes" id="UP000308886">
    <property type="component" value="Unassembled WGS sequence"/>
</dbReference>
<accession>A0AC61QRJ7</accession>
<proteinExistence type="predicted"/>
<reference evidence="1" key="1">
    <citation type="submission" date="2019-04" db="EMBL/GenBank/DDBJ databases">
        <title>Microbes associate with the intestines of laboratory mice.</title>
        <authorList>
            <person name="Navarre W."/>
            <person name="Wong E."/>
            <person name="Huang K."/>
            <person name="Tropini C."/>
            <person name="Ng K."/>
            <person name="Yu B."/>
        </authorList>
    </citation>
    <scope>NUCLEOTIDE SEQUENCE</scope>
    <source>
        <strain evidence="1">NM73_A23</strain>
    </source>
</reference>
<comment type="caution">
    <text evidence="1">The sequence shown here is derived from an EMBL/GenBank/DDBJ whole genome shotgun (WGS) entry which is preliminary data.</text>
</comment>
<organism evidence="1 2">
    <name type="scientific">Palleniella muris</name>
    <dbReference type="NCBI Taxonomy" id="3038145"/>
    <lineage>
        <taxon>Bacteria</taxon>
        <taxon>Pseudomonadati</taxon>
        <taxon>Bacteroidota</taxon>
        <taxon>Bacteroidia</taxon>
        <taxon>Bacteroidales</taxon>
        <taxon>Prevotellaceae</taxon>
        <taxon>Palleniella</taxon>
    </lineage>
</organism>
<gene>
    <name evidence="1" type="ORF">E5358_05095</name>
</gene>
<protein>
    <submittedName>
        <fullName evidence="1">Helix-turn-helix domain-containing protein</fullName>
    </submittedName>
</protein>
<name>A0AC61QRJ7_9BACT</name>
<evidence type="ECO:0000313" key="1">
    <source>
        <dbReference type="EMBL" id="TGX83034.1"/>
    </source>
</evidence>
<dbReference type="EMBL" id="SRZC01000006">
    <property type="protein sequence ID" value="TGX83034.1"/>
    <property type="molecule type" value="Genomic_DNA"/>
</dbReference>